<dbReference type="InterPro" id="IPR012677">
    <property type="entry name" value="Nucleotide-bd_a/b_plait_sf"/>
</dbReference>
<dbReference type="SMART" id="SM00715">
    <property type="entry name" value="LA"/>
    <property type="match status" value="1"/>
</dbReference>
<dbReference type="AlphaFoldDB" id="A0A165H3Q1"/>
<evidence type="ECO:0000256" key="1">
    <source>
        <dbReference type="ARBA" id="ARBA00004123"/>
    </source>
</evidence>
<proteinExistence type="predicted"/>
<dbReference type="EMBL" id="KV427607">
    <property type="protein sequence ID" value="KZT11201.1"/>
    <property type="molecule type" value="Genomic_DNA"/>
</dbReference>
<dbReference type="InterPro" id="IPR045180">
    <property type="entry name" value="La_dom_prot"/>
</dbReference>
<comment type="subcellular location">
    <subcellularLocation>
        <location evidence="1">Nucleus</location>
    </subcellularLocation>
</comment>
<dbReference type="GO" id="GO:0003729">
    <property type="term" value="F:mRNA binding"/>
    <property type="evidence" value="ECO:0007669"/>
    <property type="project" value="TreeGrafter"/>
</dbReference>
<dbReference type="PROSITE" id="PS50102">
    <property type="entry name" value="RRM"/>
    <property type="match status" value="1"/>
</dbReference>
<dbReference type="InterPro" id="IPR036390">
    <property type="entry name" value="WH_DNA-bd_sf"/>
</dbReference>
<reference evidence="7 8" key="1">
    <citation type="journal article" date="2016" name="Mol. Biol. Evol.">
        <title>Comparative Genomics of Early-Diverging Mushroom-Forming Fungi Provides Insights into the Origins of Lignocellulose Decay Capabilities.</title>
        <authorList>
            <person name="Nagy L.G."/>
            <person name="Riley R."/>
            <person name="Tritt A."/>
            <person name="Adam C."/>
            <person name="Daum C."/>
            <person name="Floudas D."/>
            <person name="Sun H."/>
            <person name="Yadav J.S."/>
            <person name="Pangilinan J."/>
            <person name="Larsson K.H."/>
            <person name="Matsuura K."/>
            <person name="Barry K."/>
            <person name="Labutti K."/>
            <person name="Kuo R."/>
            <person name="Ohm R.A."/>
            <person name="Bhattacharya S.S."/>
            <person name="Shirouzu T."/>
            <person name="Yoshinaga Y."/>
            <person name="Martin F.M."/>
            <person name="Grigoriev I.V."/>
            <person name="Hibbett D.S."/>
        </authorList>
    </citation>
    <scope>NUCLEOTIDE SEQUENCE [LARGE SCALE GENOMIC DNA]</scope>
    <source>
        <strain evidence="7 8">93-53</strain>
    </source>
</reference>
<keyword evidence="8" id="KW-1185">Reference proteome</keyword>
<dbReference type="InterPro" id="IPR000504">
    <property type="entry name" value="RRM_dom"/>
</dbReference>
<dbReference type="SUPFAM" id="SSF54928">
    <property type="entry name" value="RNA-binding domain, RBD"/>
    <property type="match status" value="1"/>
</dbReference>
<dbReference type="GeneID" id="63824835"/>
<evidence type="ECO:0000256" key="4">
    <source>
        <dbReference type="PROSITE-ProRule" id="PRU00332"/>
    </source>
</evidence>
<accession>A0A165H3Q1</accession>
<evidence type="ECO:0000259" key="6">
    <source>
        <dbReference type="PROSITE" id="PS50961"/>
    </source>
</evidence>
<dbReference type="STRING" id="1314785.A0A165H3Q1"/>
<keyword evidence="2 4" id="KW-0694">RNA-binding</keyword>
<evidence type="ECO:0000256" key="3">
    <source>
        <dbReference type="ARBA" id="ARBA00023242"/>
    </source>
</evidence>
<organism evidence="7 8">
    <name type="scientific">Laetiporus sulphureus 93-53</name>
    <dbReference type="NCBI Taxonomy" id="1314785"/>
    <lineage>
        <taxon>Eukaryota</taxon>
        <taxon>Fungi</taxon>
        <taxon>Dikarya</taxon>
        <taxon>Basidiomycota</taxon>
        <taxon>Agaricomycotina</taxon>
        <taxon>Agaricomycetes</taxon>
        <taxon>Polyporales</taxon>
        <taxon>Laetiporus</taxon>
    </lineage>
</organism>
<dbReference type="CDD" id="cd12291">
    <property type="entry name" value="RRM1_La"/>
    <property type="match status" value="1"/>
</dbReference>
<dbReference type="PRINTS" id="PR00302">
    <property type="entry name" value="LUPUSLA"/>
</dbReference>
<evidence type="ECO:0000256" key="2">
    <source>
        <dbReference type="ARBA" id="ARBA00022884"/>
    </source>
</evidence>
<dbReference type="PANTHER" id="PTHR22792:SF140">
    <property type="entry name" value="ACHILLES, ISOFORM A"/>
    <property type="match status" value="1"/>
</dbReference>
<dbReference type="PROSITE" id="PS50961">
    <property type="entry name" value="HTH_LA"/>
    <property type="match status" value="1"/>
</dbReference>
<dbReference type="SMART" id="SM00360">
    <property type="entry name" value="RRM"/>
    <property type="match status" value="1"/>
</dbReference>
<dbReference type="GO" id="GO:0005634">
    <property type="term" value="C:nucleus"/>
    <property type="evidence" value="ECO:0007669"/>
    <property type="project" value="UniProtKB-SubCell"/>
</dbReference>
<evidence type="ECO:0000313" key="7">
    <source>
        <dbReference type="EMBL" id="KZT11201.1"/>
    </source>
</evidence>
<dbReference type="InterPro" id="IPR036388">
    <property type="entry name" value="WH-like_DNA-bd_sf"/>
</dbReference>
<dbReference type="GO" id="GO:0006396">
    <property type="term" value="P:RNA processing"/>
    <property type="evidence" value="ECO:0007669"/>
    <property type="project" value="InterPro"/>
</dbReference>
<dbReference type="FunCoup" id="A0A165H3Q1">
    <property type="interactions" value="49"/>
</dbReference>
<dbReference type="Pfam" id="PF00076">
    <property type="entry name" value="RRM_1"/>
    <property type="match status" value="1"/>
</dbReference>
<dbReference type="InterPro" id="IPR035979">
    <property type="entry name" value="RBD_domain_sf"/>
</dbReference>
<gene>
    <name evidence="7" type="ORF">LAESUDRAFT_720397</name>
</gene>
<protein>
    <recommendedName>
        <fullName evidence="9">RRM domain-containing protein</fullName>
    </recommendedName>
</protein>
<evidence type="ECO:0000259" key="5">
    <source>
        <dbReference type="PROSITE" id="PS50102"/>
    </source>
</evidence>
<feature type="domain" description="HTH La-type RNA-binding" evidence="6">
    <location>
        <begin position="1"/>
        <end position="81"/>
    </location>
</feature>
<dbReference type="Gene3D" id="3.30.70.330">
    <property type="match status" value="1"/>
</dbReference>
<sequence>MLGAMQQDQNLQHDRYMWAQYNASPEHWVPIATIASFPRMLQYEQHGLSWIADALRQSKQLEVDANGTHVRRIKEARRDDKLDRSIYAKGFGTEVKGMLEELRAFFNAYGKVNKVQMRRRAGSFKGSVFVEFADIRSVETFLNADPKPSWNGHELLIMTKDAYCNMKVQQLGIKGSAGTIVRTANSGTSMTQDINQSDAAAAADAKVNMEQGES</sequence>
<dbReference type="RefSeq" id="XP_040768941.1">
    <property type="nucleotide sequence ID" value="XM_040907806.1"/>
</dbReference>
<dbReference type="InterPro" id="IPR002344">
    <property type="entry name" value="Lupus_La"/>
</dbReference>
<dbReference type="InterPro" id="IPR006630">
    <property type="entry name" value="La_HTH"/>
</dbReference>
<dbReference type="InParanoid" id="A0A165H3Q1"/>
<name>A0A165H3Q1_9APHY</name>
<dbReference type="Proteomes" id="UP000076871">
    <property type="component" value="Unassembled WGS sequence"/>
</dbReference>
<dbReference type="Gene3D" id="1.10.10.10">
    <property type="entry name" value="Winged helix-like DNA-binding domain superfamily/Winged helix DNA-binding domain"/>
    <property type="match status" value="1"/>
</dbReference>
<dbReference type="SUPFAM" id="SSF46785">
    <property type="entry name" value="Winged helix' DNA-binding domain"/>
    <property type="match status" value="1"/>
</dbReference>
<feature type="domain" description="RRM" evidence="5">
    <location>
        <begin position="84"/>
        <end position="178"/>
    </location>
</feature>
<evidence type="ECO:0008006" key="9">
    <source>
        <dbReference type="Google" id="ProtNLM"/>
    </source>
</evidence>
<dbReference type="PANTHER" id="PTHR22792">
    <property type="entry name" value="LUPUS LA PROTEIN-RELATED"/>
    <property type="match status" value="1"/>
</dbReference>
<dbReference type="OrthoDB" id="439993at2759"/>
<evidence type="ECO:0000313" key="8">
    <source>
        <dbReference type="Proteomes" id="UP000076871"/>
    </source>
</evidence>
<dbReference type="Pfam" id="PF05383">
    <property type="entry name" value="La"/>
    <property type="match status" value="1"/>
</dbReference>
<keyword evidence="3" id="KW-0539">Nucleus</keyword>
<dbReference type="GO" id="GO:1990904">
    <property type="term" value="C:ribonucleoprotein complex"/>
    <property type="evidence" value="ECO:0007669"/>
    <property type="project" value="InterPro"/>
</dbReference>